<feature type="compositionally biased region" description="Low complexity" evidence="1">
    <location>
        <begin position="62"/>
        <end position="72"/>
    </location>
</feature>
<feature type="region of interest" description="Disordered" evidence="1">
    <location>
        <begin position="56"/>
        <end position="75"/>
    </location>
</feature>
<evidence type="ECO:0000256" key="2">
    <source>
        <dbReference type="SAM" id="SignalP"/>
    </source>
</evidence>
<feature type="chain" id="PRO_5029779648" evidence="2">
    <location>
        <begin position="21"/>
        <end position="135"/>
    </location>
</feature>
<dbReference type="EnsemblMetazoa" id="CLYHEMT021429.1">
    <property type="protein sequence ID" value="CLYHEMP021429.1"/>
    <property type="gene ID" value="CLYHEMG021429"/>
</dbReference>
<evidence type="ECO:0000256" key="1">
    <source>
        <dbReference type="SAM" id="MobiDB-lite"/>
    </source>
</evidence>
<name>A0A7M5XCU7_9CNID</name>
<keyword evidence="2" id="KW-0732">Signal</keyword>
<proteinExistence type="predicted"/>
<sequence length="135" mass="15279">MPPFAIYLLISHALLHLHYAQPTKADIDGKDNEKHVTANPKETLENSVIPLLEEEEKEEIGAQNPTNAQQNAQRKHRQVIIKRVKLAALAKDIPTAKEGELDCEMILSEECFGELCFRGMCTERCIPVERKVCKD</sequence>
<protein>
    <submittedName>
        <fullName evidence="3">Uncharacterized protein</fullName>
    </submittedName>
</protein>
<dbReference type="Proteomes" id="UP000594262">
    <property type="component" value="Unplaced"/>
</dbReference>
<evidence type="ECO:0000313" key="4">
    <source>
        <dbReference type="Proteomes" id="UP000594262"/>
    </source>
</evidence>
<evidence type="ECO:0000313" key="3">
    <source>
        <dbReference type="EnsemblMetazoa" id="CLYHEMP021429.1"/>
    </source>
</evidence>
<keyword evidence="4" id="KW-1185">Reference proteome</keyword>
<dbReference type="AlphaFoldDB" id="A0A7M5XCU7"/>
<reference evidence="3" key="1">
    <citation type="submission" date="2021-01" db="UniProtKB">
        <authorList>
            <consortium name="EnsemblMetazoa"/>
        </authorList>
    </citation>
    <scope>IDENTIFICATION</scope>
</reference>
<accession>A0A7M5XCU7</accession>
<organism evidence="3 4">
    <name type="scientific">Clytia hemisphaerica</name>
    <dbReference type="NCBI Taxonomy" id="252671"/>
    <lineage>
        <taxon>Eukaryota</taxon>
        <taxon>Metazoa</taxon>
        <taxon>Cnidaria</taxon>
        <taxon>Hydrozoa</taxon>
        <taxon>Hydroidolina</taxon>
        <taxon>Leptothecata</taxon>
        <taxon>Obeliida</taxon>
        <taxon>Clytiidae</taxon>
        <taxon>Clytia</taxon>
    </lineage>
</organism>
<feature type="signal peptide" evidence="2">
    <location>
        <begin position="1"/>
        <end position="20"/>
    </location>
</feature>